<gene>
    <name evidence="1" type="ORF">LOEOKMFI_00002</name>
</gene>
<sequence>MFHEIKRYEIGNVDRIIEGFSTIKGYFDEMVEELRQTPLYVLDKLSSVLYIFDDPLPVQHTMAYYVSNDPEYDLQYKDALVFSFSKLVGNSIGHESRVIFLTKDMDFNPEKILKELNEVDVEVYFSSGECLQRVKDLLA</sequence>
<dbReference type="AlphaFoldDB" id="A0A7G9YJ54"/>
<evidence type="ECO:0000313" key="1">
    <source>
        <dbReference type="EMBL" id="QNO48038.1"/>
    </source>
</evidence>
<proteinExistence type="predicted"/>
<organism evidence="1">
    <name type="scientific">Candidatus Methanogaster sp. ANME-2c ERB4</name>
    <dbReference type="NCBI Taxonomy" id="2759911"/>
    <lineage>
        <taxon>Archaea</taxon>
        <taxon>Methanobacteriati</taxon>
        <taxon>Methanobacteriota</taxon>
        <taxon>Stenosarchaea group</taxon>
        <taxon>Methanomicrobia</taxon>
        <taxon>Methanosarcinales</taxon>
        <taxon>ANME-2 cluster</taxon>
        <taxon>Candidatus Methanogasteraceae</taxon>
        <taxon>Candidatus Methanogaster</taxon>
    </lineage>
</organism>
<accession>A0A7G9YJ54</accession>
<name>A0A7G9YJ54_9EURY</name>
<protein>
    <submittedName>
        <fullName evidence="1">Uncharacterized protein</fullName>
    </submittedName>
</protein>
<dbReference type="EMBL" id="MT631292">
    <property type="protein sequence ID" value="QNO48038.1"/>
    <property type="molecule type" value="Genomic_DNA"/>
</dbReference>
<reference evidence="1" key="1">
    <citation type="submission" date="2020-06" db="EMBL/GenBank/DDBJ databases">
        <title>Unique genomic features of the anaerobic methanotrophic archaea.</title>
        <authorList>
            <person name="Chadwick G.L."/>
            <person name="Skennerton C.T."/>
            <person name="Laso-Perez R."/>
            <person name="Leu A.O."/>
            <person name="Speth D.R."/>
            <person name="Yu H."/>
            <person name="Morgan-Lang C."/>
            <person name="Hatzenpichler R."/>
            <person name="Goudeau D."/>
            <person name="Malmstrom R."/>
            <person name="Brazelton W.J."/>
            <person name="Woyke T."/>
            <person name="Hallam S.J."/>
            <person name="Tyson G.W."/>
            <person name="Wegener G."/>
            <person name="Boetius A."/>
            <person name="Orphan V."/>
        </authorList>
    </citation>
    <scope>NUCLEOTIDE SEQUENCE</scope>
</reference>